<dbReference type="CDD" id="cd04738">
    <property type="entry name" value="DHOD_2_like"/>
    <property type="match status" value="1"/>
</dbReference>
<reference evidence="14 15" key="1">
    <citation type="submission" date="2018-01" db="EMBL/GenBank/DDBJ databases">
        <title>Twenty Corynebacterium bovis Genomes.</title>
        <authorList>
            <person name="Gulvik C.A."/>
        </authorList>
    </citation>
    <scope>NUCLEOTIDE SEQUENCE [LARGE SCALE GENOMIC DNA]</scope>
    <source>
        <strain evidence="14 15">F6900</strain>
    </source>
</reference>
<protein>
    <recommendedName>
        <fullName evidence="11">Dihydroorotate dehydrogenase (quinone)</fullName>
        <ecNumber evidence="11">1.3.5.2</ecNumber>
    </recommendedName>
    <alternativeName>
        <fullName evidence="11">DHOdehase</fullName>
        <shortName evidence="11">DHOD</shortName>
        <shortName evidence="11">DHODase</shortName>
    </alternativeName>
    <alternativeName>
        <fullName evidence="11">Dihydroorotate oxidase</fullName>
    </alternativeName>
</protein>
<accession>A0A3R8VTF6</accession>
<feature type="binding site" evidence="11">
    <location>
        <begin position="324"/>
        <end position="325"/>
    </location>
    <ligand>
        <name>substrate</name>
    </ligand>
</feature>
<dbReference type="GO" id="GO:0005886">
    <property type="term" value="C:plasma membrane"/>
    <property type="evidence" value="ECO:0007669"/>
    <property type="project" value="UniProtKB-SubCell"/>
</dbReference>
<dbReference type="GO" id="GO:0005737">
    <property type="term" value="C:cytoplasm"/>
    <property type="evidence" value="ECO:0007669"/>
    <property type="project" value="InterPro"/>
</dbReference>
<organism evidence="14 15">
    <name type="scientific">Corynebacterium bovis</name>
    <dbReference type="NCBI Taxonomy" id="36808"/>
    <lineage>
        <taxon>Bacteria</taxon>
        <taxon>Bacillati</taxon>
        <taxon>Actinomycetota</taxon>
        <taxon>Actinomycetes</taxon>
        <taxon>Mycobacteriales</taxon>
        <taxon>Corynebacteriaceae</taxon>
        <taxon>Corynebacterium</taxon>
    </lineage>
</organism>
<keyword evidence="8 11" id="KW-0560">Oxidoreductase</keyword>
<evidence type="ECO:0000256" key="3">
    <source>
        <dbReference type="ARBA" id="ARBA00005161"/>
    </source>
</evidence>
<feature type="binding site" evidence="11">
    <location>
        <begin position="399"/>
        <end position="400"/>
    </location>
    <ligand>
        <name>FMN</name>
        <dbReference type="ChEBI" id="CHEBI:58210"/>
    </ligand>
</feature>
<dbReference type="GO" id="GO:0044205">
    <property type="term" value="P:'de novo' UMP biosynthetic process"/>
    <property type="evidence" value="ECO:0007669"/>
    <property type="project" value="UniProtKB-UniRule"/>
</dbReference>
<keyword evidence="7 11" id="KW-0665">Pyrimidine biosynthesis</keyword>
<dbReference type="UniPathway" id="UPA00070">
    <property type="reaction ID" value="UER00946"/>
</dbReference>
<dbReference type="InterPro" id="IPR001295">
    <property type="entry name" value="Dihydroorotate_DH_CS"/>
</dbReference>
<dbReference type="AlphaFoldDB" id="A0A3R8VTF6"/>
<feature type="binding site" evidence="11">
    <location>
        <position position="173"/>
    </location>
    <ligand>
        <name>FMN</name>
        <dbReference type="ChEBI" id="CHEBI:58210"/>
    </ligand>
</feature>
<evidence type="ECO:0000256" key="7">
    <source>
        <dbReference type="ARBA" id="ARBA00022975"/>
    </source>
</evidence>
<keyword evidence="6 11" id="KW-0288">FMN</keyword>
<dbReference type="InterPro" id="IPR005720">
    <property type="entry name" value="Dihydroorotate_DH_cat"/>
</dbReference>
<dbReference type="GO" id="GO:0106430">
    <property type="term" value="F:dihydroorotate dehydrogenase (quinone) activity"/>
    <property type="evidence" value="ECO:0007669"/>
    <property type="project" value="UniProtKB-EC"/>
</dbReference>
<comment type="similarity">
    <text evidence="4 11">Belongs to the dihydroorotate dehydrogenase family. Type 2 subfamily.</text>
</comment>
<evidence type="ECO:0000256" key="4">
    <source>
        <dbReference type="ARBA" id="ARBA00005359"/>
    </source>
</evidence>
<feature type="binding site" evidence="11">
    <location>
        <position position="259"/>
    </location>
    <ligand>
        <name>substrate</name>
    </ligand>
</feature>
<evidence type="ECO:0000256" key="11">
    <source>
        <dbReference type="HAMAP-Rule" id="MF_00225"/>
    </source>
</evidence>
<feature type="binding site" evidence="11">
    <location>
        <position position="259"/>
    </location>
    <ligand>
        <name>FMN</name>
        <dbReference type="ChEBI" id="CHEBI:58210"/>
    </ligand>
</feature>
<dbReference type="Proteomes" id="UP000276526">
    <property type="component" value="Unassembled WGS sequence"/>
</dbReference>
<dbReference type="EMBL" id="PQNK01000011">
    <property type="protein sequence ID" value="RRO86222.1"/>
    <property type="molecule type" value="Genomic_DNA"/>
</dbReference>
<dbReference type="HAMAP" id="MF_00225">
    <property type="entry name" value="DHO_dh_type2"/>
    <property type="match status" value="1"/>
</dbReference>
<evidence type="ECO:0000256" key="8">
    <source>
        <dbReference type="ARBA" id="ARBA00023002"/>
    </source>
</evidence>
<dbReference type="NCBIfam" id="NF003648">
    <property type="entry name" value="PRK05286.2-1"/>
    <property type="match status" value="1"/>
</dbReference>
<feature type="binding site" evidence="11">
    <location>
        <position position="264"/>
    </location>
    <ligand>
        <name>substrate</name>
    </ligand>
</feature>
<dbReference type="Pfam" id="PF01180">
    <property type="entry name" value="DHO_dh"/>
    <property type="match status" value="1"/>
</dbReference>
<evidence type="ECO:0000256" key="2">
    <source>
        <dbReference type="ARBA" id="ARBA00004370"/>
    </source>
</evidence>
<evidence type="ECO:0000256" key="5">
    <source>
        <dbReference type="ARBA" id="ARBA00022630"/>
    </source>
</evidence>
<evidence type="ECO:0000256" key="10">
    <source>
        <dbReference type="ARBA" id="ARBA00048639"/>
    </source>
</evidence>
<comment type="subunit">
    <text evidence="11">Monomer.</text>
</comment>
<dbReference type="PROSITE" id="PS00912">
    <property type="entry name" value="DHODEHASE_2"/>
    <property type="match status" value="1"/>
</dbReference>
<comment type="subcellular location">
    <subcellularLocation>
        <location evidence="11">Cell membrane</location>
        <topology evidence="11">Peripheral membrane protein</topology>
    </subcellularLocation>
    <subcellularLocation>
        <location evidence="2">Membrane</location>
    </subcellularLocation>
</comment>
<gene>
    <name evidence="11" type="primary">pyrD</name>
    <name evidence="14" type="ORF">CXF48_07300</name>
</gene>
<sequence>MGQRDTTSAPAAGTPSGADTPPDTTTQNGTDAGTDTGTGTGTATETGTDTRTGTGTATETGTGTDPRTDAPASRSAVRRVRGVAYRAALRAMFRLRPERIHHLMTGALERLSASPQALAALRSVFAVDDPALVQTVAGVRFPRPLGLAAGFDKDARCVDVWGAFGFGYAEIGTITSLPQPGNPVPRLFRLPEDGALLNRMGFNNDGARSAVDRLLLRRTAVPVGVNIGKSKLTDPAVAAADYHHSARILGEFADYLVINVSSPNTPGLRDLQAVESLRGIIDAVREVSPRPLFVKIAPDLSDEDVDAVTDLAVELGVTGIVATNTTVSREGLSASPGEIAALGAGGISGRPVAARALEVLRRIHRRAGSSLVLVGVGGIETPRQAWERIGAGATLLQGYTGLIYGGPDWIRDIHLGIADQVRRHGLTSVSEAVGRELPWIDD</sequence>
<keyword evidence="5 11" id="KW-0285">Flavoprotein</keyword>
<feature type="binding site" evidence="11">
    <location>
        <position position="378"/>
    </location>
    <ligand>
        <name>FMN</name>
        <dbReference type="ChEBI" id="CHEBI:58210"/>
    </ligand>
</feature>
<feature type="binding site" evidence="11">
    <location>
        <position position="226"/>
    </location>
    <ligand>
        <name>FMN</name>
        <dbReference type="ChEBI" id="CHEBI:58210"/>
    </ligand>
</feature>
<dbReference type="PANTHER" id="PTHR48109:SF4">
    <property type="entry name" value="DIHYDROOROTATE DEHYDROGENASE (QUINONE), MITOCHONDRIAL"/>
    <property type="match status" value="1"/>
</dbReference>
<feature type="binding site" evidence="11">
    <location>
        <position position="153"/>
    </location>
    <ligand>
        <name>substrate</name>
    </ligand>
</feature>
<feature type="region of interest" description="Disordered" evidence="12">
    <location>
        <begin position="1"/>
        <end position="76"/>
    </location>
</feature>
<name>A0A3R8VTF6_9CORY</name>
<dbReference type="InterPro" id="IPR013785">
    <property type="entry name" value="Aldolase_TIM"/>
</dbReference>
<feature type="binding site" evidence="11">
    <location>
        <begin position="149"/>
        <end position="153"/>
    </location>
    <ligand>
        <name>FMN</name>
        <dbReference type="ChEBI" id="CHEBI:58210"/>
    </ligand>
</feature>
<dbReference type="InterPro" id="IPR005719">
    <property type="entry name" value="Dihydroorotate_DH_2"/>
</dbReference>
<feature type="binding site" evidence="11">
    <location>
        <position position="323"/>
    </location>
    <ligand>
        <name>FMN</name>
        <dbReference type="ChEBI" id="CHEBI:58210"/>
    </ligand>
</feature>
<evidence type="ECO:0000256" key="9">
    <source>
        <dbReference type="ARBA" id="ARBA00023136"/>
    </source>
</evidence>
<comment type="caution">
    <text evidence="14">The sequence shown here is derived from an EMBL/GenBank/DDBJ whole genome shotgun (WGS) entry which is preliminary data.</text>
</comment>
<feature type="compositionally biased region" description="Low complexity" evidence="12">
    <location>
        <begin position="23"/>
        <end position="65"/>
    </location>
</feature>
<proteinExistence type="inferred from homology"/>
<evidence type="ECO:0000313" key="14">
    <source>
        <dbReference type="EMBL" id="RRO86222.1"/>
    </source>
</evidence>
<keyword evidence="11" id="KW-1003">Cell membrane</keyword>
<dbReference type="Gene3D" id="3.20.20.70">
    <property type="entry name" value="Aldolase class I"/>
    <property type="match status" value="1"/>
</dbReference>
<feature type="binding site" evidence="11">
    <location>
        <begin position="198"/>
        <end position="202"/>
    </location>
    <ligand>
        <name>substrate</name>
    </ligand>
</feature>
<dbReference type="PROSITE" id="PS00911">
    <property type="entry name" value="DHODEHASE_1"/>
    <property type="match status" value="1"/>
</dbReference>
<evidence type="ECO:0000256" key="1">
    <source>
        <dbReference type="ARBA" id="ARBA00003125"/>
    </source>
</evidence>
<evidence type="ECO:0000256" key="12">
    <source>
        <dbReference type="SAM" id="MobiDB-lite"/>
    </source>
</evidence>
<dbReference type="RefSeq" id="WP_125173429.1">
    <property type="nucleotide sequence ID" value="NZ_JAPJOD010000061.1"/>
</dbReference>
<dbReference type="PANTHER" id="PTHR48109">
    <property type="entry name" value="DIHYDROOROTATE DEHYDROGENASE (QUINONE), MITOCHONDRIAL-RELATED"/>
    <property type="match status" value="1"/>
</dbReference>
<keyword evidence="9 11" id="KW-0472">Membrane</keyword>
<feature type="domain" description="Dihydroorotate dehydrogenase catalytic" evidence="13">
    <location>
        <begin position="132"/>
        <end position="419"/>
    </location>
</feature>
<evidence type="ECO:0000313" key="15">
    <source>
        <dbReference type="Proteomes" id="UP000276526"/>
    </source>
</evidence>
<feature type="binding site" evidence="11">
    <location>
        <position position="349"/>
    </location>
    <ligand>
        <name>FMN</name>
        <dbReference type="ChEBI" id="CHEBI:58210"/>
    </ligand>
</feature>
<dbReference type="InterPro" id="IPR050074">
    <property type="entry name" value="DHO_dehydrogenase"/>
</dbReference>
<evidence type="ECO:0000259" key="13">
    <source>
        <dbReference type="Pfam" id="PF01180"/>
    </source>
</evidence>
<feature type="binding site" evidence="11">
    <location>
        <position position="295"/>
    </location>
    <ligand>
        <name>FMN</name>
        <dbReference type="ChEBI" id="CHEBI:58210"/>
    </ligand>
</feature>
<comment type="pathway">
    <text evidence="3 11">Pyrimidine metabolism; UMP biosynthesis via de novo pathway; orotate from (S)-dihydroorotate (quinone route): step 1/1.</text>
</comment>
<comment type="catalytic activity">
    <reaction evidence="10 11">
        <text>(S)-dihydroorotate + a quinone = orotate + a quinol</text>
        <dbReference type="Rhea" id="RHEA:30187"/>
        <dbReference type="ChEBI" id="CHEBI:24646"/>
        <dbReference type="ChEBI" id="CHEBI:30839"/>
        <dbReference type="ChEBI" id="CHEBI:30864"/>
        <dbReference type="ChEBI" id="CHEBI:132124"/>
        <dbReference type="EC" id="1.3.5.2"/>
    </reaction>
</comment>
<feature type="active site" description="Nucleophile" evidence="11">
    <location>
        <position position="262"/>
    </location>
</feature>
<dbReference type="GO" id="GO:0006207">
    <property type="term" value="P:'de novo' pyrimidine nucleobase biosynthetic process"/>
    <property type="evidence" value="ECO:0007669"/>
    <property type="project" value="UniProtKB-UniRule"/>
</dbReference>
<dbReference type="NCBIfam" id="NF003652">
    <property type="entry name" value="PRK05286.2-5"/>
    <property type="match status" value="1"/>
</dbReference>
<comment type="function">
    <text evidence="1 11">Catalyzes the conversion of dihydroorotate to orotate with quinone as electron acceptor.</text>
</comment>
<evidence type="ECO:0000256" key="6">
    <source>
        <dbReference type="ARBA" id="ARBA00022643"/>
    </source>
</evidence>
<dbReference type="NCBIfam" id="TIGR01036">
    <property type="entry name" value="pyrD_sub2"/>
    <property type="match status" value="1"/>
</dbReference>
<comment type="cofactor">
    <cofactor evidence="11">
        <name>FMN</name>
        <dbReference type="ChEBI" id="CHEBI:58210"/>
    </cofactor>
    <text evidence="11">Binds 1 FMN per subunit.</text>
</comment>
<dbReference type="EC" id="1.3.5.2" evidence="11"/>
<dbReference type="SUPFAM" id="SSF51395">
    <property type="entry name" value="FMN-linked oxidoreductases"/>
    <property type="match status" value="1"/>
</dbReference>